<protein>
    <submittedName>
        <fullName evidence="2">Kelch domain protein</fullName>
    </submittedName>
</protein>
<evidence type="ECO:0000313" key="3">
    <source>
        <dbReference type="Proteomes" id="UP000002432"/>
    </source>
</evidence>
<dbReference type="SUPFAM" id="SSF117281">
    <property type="entry name" value="Kelch motif"/>
    <property type="match status" value="1"/>
</dbReference>
<keyword evidence="1" id="KW-0732">Signal</keyword>
<dbReference type="KEGG" id="aba:Acid345_3595"/>
<feature type="signal peptide" evidence="1">
    <location>
        <begin position="1"/>
        <end position="23"/>
    </location>
</feature>
<proteinExistence type="predicted"/>
<dbReference type="EnsemblBacteria" id="ABF42596">
    <property type="protein sequence ID" value="ABF42596"/>
    <property type="gene ID" value="Acid345_3595"/>
</dbReference>
<dbReference type="EMBL" id="CP000360">
    <property type="protein sequence ID" value="ABF42596.1"/>
    <property type="molecule type" value="Genomic_DNA"/>
</dbReference>
<evidence type="ECO:0000313" key="2">
    <source>
        <dbReference type="EMBL" id="ABF42596.1"/>
    </source>
</evidence>
<dbReference type="eggNOG" id="COG3055">
    <property type="taxonomic scope" value="Bacteria"/>
</dbReference>
<dbReference type="SMART" id="SM00612">
    <property type="entry name" value="Kelch"/>
    <property type="match status" value="5"/>
</dbReference>
<dbReference type="InterPro" id="IPR013783">
    <property type="entry name" value="Ig-like_fold"/>
</dbReference>
<dbReference type="InterPro" id="IPR015915">
    <property type="entry name" value="Kelch-typ_b-propeller"/>
</dbReference>
<gene>
    <name evidence="2" type="ordered locus">Acid345_3595</name>
</gene>
<evidence type="ECO:0000256" key="1">
    <source>
        <dbReference type="SAM" id="SignalP"/>
    </source>
</evidence>
<dbReference type="HOGENOM" id="CLU_340598_0_0_0"/>
<dbReference type="InterPro" id="IPR006652">
    <property type="entry name" value="Kelch_1"/>
</dbReference>
<dbReference type="Gene3D" id="2.60.40.10">
    <property type="entry name" value="Immunoglobulins"/>
    <property type="match status" value="1"/>
</dbReference>
<name>Q1IKK4_KORVE</name>
<reference evidence="2 3" key="1">
    <citation type="journal article" date="2009" name="Appl. Environ. Microbiol.">
        <title>Three genomes from the phylum Acidobacteria provide insight into the lifestyles of these microorganisms in soils.</title>
        <authorList>
            <person name="Ward N.L."/>
            <person name="Challacombe J.F."/>
            <person name="Janssen P.H."/>
            <person name="Henrissat B."/>
            <person name="Coutinho P.M."/>
            <person name="Wu M."/>
            <person name="Xie G."/>
            <person name="Haft D.H."/>
            <person name="Sait M."/>
            <person name="Badger J."/>
            <person name="Barabote R.D."/>
            <person name="Bradley B."/>
            <person name="Brettin T.S."/>
            <person name="Brinkac L.M."/>
            <person name="Bruce D."/>
            <person name="Creasy T."/>
            <person name="Daugherty S.C."/>
            <person name="Davidsen T.M."/>
            <person name="DeBoy R.T."/>
            <person name="Detter J.C."/>
            <person name="Dodson R.J."/>
            <person name="Durkin A.S."/>
            <person name="Ganapathy A."/>
            <person name="Gwinn-Giglio M."/>
            <person name="Han C.S."/>
            <person name="Khouri H."/>
            <person name="Kiss H."/>
            <person name="Kothari S.P."/>
            <person name="Madupu R."/>
            <person name="Nelson K.E."/>
            <person name="Nelson W.C."/>
            <person name="Paulsen I."/>
            <person name="Penn K."/>
            <person name="Ren Q."/>
            <person name="Rosovitz M.J."/>
            <person name="Selengut J.D."/>
            <person name="Shrivastava S."/>
            <person name="Sullivan S.A."/>
            <person name="Tapia R."/>
            <person name="Thompson L.S."/>
            <person name="Watkins K.L."/>
            <person name="Yang Q."/>
            <person name="Yu C."/>
            <person name="Zafar N."/>
            <person name="Zhou L."/>
            <person name="Kuske C.R."/>
        </authorList>
    </citation>
    <scope>NUCLEOTIDE SEQUENCE [LARGE SCALE GENOMIC DNA]</scope>
    <source>
        <strain evidence="2 3">Ellin345</strain>
    </source>
</reference>
<accession>Q1IKK4</accession>
<dbReference type="Proteomes" id="UP000002432">
    <property type="component" value="Chromosome"/>
</dbReference>
<dbReference type="Gene3D" id="2.130.10.80">
    <property type="entry name" value="Galactose oxidase/kelch, beta-propeller"/>
    <property type="match status" value="2"/>
</dbReference>
<dbReference type="eggNOG" id="COG3291">
    <property type="taxonomic scope" value="Bacteria"/>
</dbReference>
<organism evidence="2 3">
    <name type="scientific">Koribacter versatilis (strain Ellin345)</name>
    <dbReference type="NCBI Taxonomy" id="204669"/>
    <lineage>
        <taxon>Bacteria</taxon>
        <taxon>Pseudomonadati</taxon>
        <taxon>Acidobacteriota</taxon>
        <taxon>Terriglobia</taxon>
        <taxon>Terriglobales</taxon>
        <taxon>Candidatus Korobacteraceae</taxon>
        <taxon>Candidatus Korobacter</taxon>
    </lineage>
</organism>
<sequence length="833" mass="86163">MIRLSSWRCFVVLAILCSLSAFANAVIPTPAAITSPASGTTLSSSSVLFQWTASTPGATQYSIYFGSKPGAVDIAFVNAHLATSATVNSLPTDGREIYVTMFSLIGGTYYRSTATYVAMGTPVKSSMLTPTSGSTLAGNSATFNWNAGTGVTMNSLYLGTTRGAHDIYFINTYAHTTTVNTLPANGGTIYARLWSYIDAAWQYADYTYTNPLITVGVNPPTSSVGPRTPINFTSTVTGNANQQVTWSIQEGTSGGTITQTGPSTASYLAPSFVGTYHVIATPAVDPLKAQTATVTVTPPAGFQVSPDSILVAPSTAQQFNAYQDGTQISTVNWSLQEGGVAGTVSSTGLYTAGSTTGTYHLVATNTSTSDTFTSTISVGSSISVAIYPPSLNAPGTLTSGNALFIDSSVTPSGIDPTVTWSVLEGPSGGTITGATYAKVYVPPTTPGTYHIVATSNADTTKSATLAVPVTAAPAIPSFTATTGAPLSLRNRHGAAVLNDGRVLIVGGSNPSDGSANNSAETYSPTTGTFTALTGSLGSSRQQPTVTVLDATHVLIAGGEQDWESAWNTAEVLDLTAGTFAGTTNNMGAARAGHQAVMLTAGPHSGKVFVMSGRQGTLNYDNNLGTTNTTDWYDPAAKTFSAGPVLNIARSWFTATKLQDGTYLLVGGSTGTSTPGFTSVAAAEIYDPVAEHFTLTTGSMPEGRVQHAATLLNNGKVLITGGYNIGVSDSAMLYDPSTQTFTAVPGGMVYPRWSHTSTLLSNGRVLIVGGETDVSNYEYPTAAEVYDPVANSFSAYGSLHNARNEHSASILPDGHVLIVGDFLYQLPAKAEVSP</sequence>
<feature type="chain" id="PRO_5004191622" evidence="1">
    <location>
        <begin position="24"/>
        <end position="833"/>
    </location>
</feature>
<dbReference type="PANTHER" id="PTHR45632">
    <property type="entry name" value="LD33804P"/>
    <property type="match status" value="1"/>
</dbReference>
<keyword evidence="3" id="KW-1185">Reference proteome</keyword>
<dbReference type="STRING" id="204669.Acid345_3595"/>
<dbReference type="Gene3D" id="2.120.10.80">
    <property type="entry name" value="Kelch-type beta propeller"/>
    <property type="match status" value="1"/>
</dbReference>
<dbReference type="eggNOG" id="COG3391">
    <property type="taxonomic scope" value="Bacteria"/>
</dbReference>
<dbReference type="AlphaFoldDB" id="Q1IKK4"/>
<dbReference type="PANTHER" id="PTHR45632:SF17">
    <property type="entry name" value="KELCH-LIKE PROTEIN 31"/>
    <property type="match status" value="1"/>
</dbReference>
<dbReference type="InterPro" id="IPR037293">
    <property type="entry name" value="Gal_Oxidase_central_sf"/>
</dbReference>